<keyword evidence="4 11" id="KW-0328">Glycosyltransferase</keyword>
<dbReference type="KEGG" id="tva:4771219"/>
<feature type="transmembrane region" description="Helical" evidence="9">
    <location>
        <begin position="212"/>
        <end position="238"/>
    </location>
</feature>
<dbReference type="GO" id="GO:0035269">
    <property type="term" value="P:protein O-linked glycosylation via mannose"/>
    <property type="evidence" value="ECO:0000318"/>
    <property type="project" value="GO_Central"/>
</dbReference>
<dbReference type="PANTHER" id="PTHR10050">
    <property type="entry name" value="DOLICHYL-PHOSPHATE-MANNOSE--PROTEIN MANNOSYLTRANSFERASE"/>
    <property type="match status" value="1"/>
</dbReference>
<feature type="transmembrane region" description="Helical" evidence="9">
    <location>
        <begin position="407"/>
        <end position="425"/>
    </location>
</feature>
<dbReference type="VEuPathDB" id="TrichDB:TVAG_463760"/>
<evidence type="ECO:0000256" key="7">
    <source>
        <dbReference type="ARBA" id="ARBA00022989"/>
    </source>
</evidence>
<dbReference type="Pfam" id="PF02366">
    <property type="entry name" value="PMT"/>
    <property type="match status" value="1"/>
</dbReference>
<evidence type="ECO:0000256" key="6">
    <source>
        <dbReference type="ARBA" id="ARBA00022692"/>
    </source>
</evidence>
<keyword evidence="12" id="KW-1185">Reference proteome</keyword>
<keyword evidence="5" id="KW-0808">Transferase</keyword>
<dbReference type="GO" id="GO:0004169">
    <property type="term" value="F:dolichyl-phosphate-mannose-protein mannosyltransferase activity"/>
    <property type="evidence" value="ECO:0000318"/>
    <property type="project" value="GO_Central"/>
</dbReference>
<feature type="transmembrane region" description="Helical" evidence="9">
    <location>
        <begin position="378"/>
        <end position="395"/>
    </location>
</feature>
<evidence type="ECO:0000256" key="5">
    <source>
        <dbReference type="ARBA" id="ARBA00022679"/>
    </source>
</evidence>
<name>A2E229_TRIV3</name>
<comment type="pathway">
    <text evidence="2">Protein modification; protein glycosylation.</text>
</comment>
<dbReference type="AlphaFoldDB" id="A2E229"/>
<sequence>MSDDDNGKKKKLLTPDVENQVKILEVQESDMIIPFRFDGYDSVILMFLIFLGIFNRFWLLWSPRNMVTEDKTYLDYIHCYAKNQFCPTTQPPLGAIMLRLIGQRMEYNDSYMSLKLNEEYPTTVYHSIRSIPAFFSFMSIPASYFAIRCFNIPIPFAFLGSICLMCEHSLVASSRYIGDRGICHFMVTATLMFCSFSMHFKTDSPSQYILLIAQMIFTGCSISISWLALPIYAFTIFWTISKSKSLKTRIYSVLIPLLIVYFSFLVSLLMGFKKNPTYEKYSSFISKHQTDSNVIHLSGWHLVASLIMMLKTGFSCLKSLIHTKIFLFLSKLFYLEKWKVVWQENERRAACFTNRFTTIPALVYNVLFAYESIRKRSFNSQSLIAFLFVISHLFYALSDTNNGPLDSYVSIITCFICFPLSINNLMRQSSGYFFCVSMIVISIISFIDLCTLVYAYFDPAPVLPIWFAR</sequence>
<keyword evidence="6 9" id="KW-0812">Transmembrane</keyword>
<accession>A2E229</accession>
<dbReference type="GO" id="GO:0012505">
    <property type="term" value="C:endomembrane system"/>
    <property type="evidence" value="ECO:0007669"/>
    <property type="project" value="UniProtKB-SubCell"/>
</dbReference>
<evidence type="ECO:0000259" key="10">
    <source>
        <dbReference type="Pfam" id="PF02366"/>
    </source>
</evidence>
<organism evidence="11 12">
    <name type="scientific">Trichomonas vaginalis (strain ATCC PRA-98 / G3)</name>
    <dbReference type="NCBI Taxonomy" id="412133"/>
    <lineage>
        <taxon>Eukaryota</taxon>
        <taxon>Metamonada</taxon>
        <taxon>Parabasalia</taxon>
        <taxon>Trichomonadida</taxon>
        <taxon>Trichomonadidae</taxon>
        <taxon>Trichomonas</taxon>
    </lineage>
</organism>
<dbReference type="EMBL" id="DS113288">
    <property type="protein sequence ID" value="EAY13243.1"/>
    <property type="molecule type" value="Genomic_DNA"/>
</dbReference>
<dbReference type="VEuPathDB" id="TrichDB:TVAGG3_1049090"/>
<reference evidence="11" key="2">
    <citation type="journal article" date="2007" name="Science">
        <title>Draft genome sequence of the sexually transmitted pathogen Trichomonas vaginalis.</title>
        <authorList>
            <person name="Carlton J.M."/>
            <person name="Hirt R.P."/>
            <person name="Silva J.C."/>
            <person name="Delcher A.L."/>
            <person name="Schatz M."/>
            <person name="Zhao Q."/>
            <person name="Wortman J.R."/>
            <person name="Bidwell S.L."/>
            <person name="Alsmark U.C.M."/>
            <person name="Besteiro S."/>
            <person name="Sicheritz-Ponten T."/>
            <person name="Noel C.J."/>
            <person name="Dacks J.B."/>
            <person name="Foster P.G."/>
            <person name="Simillion C."/>
            <person name="Van de Peer Y."/>
            <person name="Miranda-Saavedra D."/>
            <person name="Barton G.J."/>
            <person name="Westrop G.D."/>
            <person name="Mueller S."/>
            <person name="Dessi D."/>
            <person name="Fiori P.L."/>
            <person name="Ren Q."/>
            <person name="Paulsen I."/>
            <person name="Zhang H."/>
            <person name="Bastida-Corcuera F.D."/>
            <person name="Simoes-Barbosa A."/>
            <person name="Brown M.T."/>
            <person name="Hayes R.D."/>
            <person name="Mukherjee M."/>
            <person name="Okumura C.Y."/>
            <person name="Schneider R."/>
            <person name="Smith A.J."/>
            <person name="Vanacova S."/>
            <person name="Villalvazo M."/>
            <person name="Haas B.J."/>
            <person name="Pertea M."/>
            <person name="Feldblyum T.V."/>
            <person name="Utterback T.R."/>
            <person name="Shu C.L."/>
            <person name="Osoegawa K."/>
            <person name="de Jong P.J."/>
            <person name="Hrdy I."/>
            <person name="Horvathova L."/>
            <person name="Zubacova Z."/>
            <person name="Dolezal P."/>
            <person name="Malik S.B."/>
            <person name="Logsdon J.M. Jr."/>
            <person name="Henze K."/>
            <person name="Gupta A."/>
            <person name="Wang C.C."/>
            <person name="Dunne R.L."/>
            <person name="Upcroft J.A."/>
            <person name="Upcroft P."/>
            <person name="White O."/>
            <person name="Salzberg S.L."/>
            <person name="Tang P."/>
            <person name="Chiu C.-H."/>
            <person name="Lee Y.-S."/>
            <person name="Embley T.M."/>
            <person name="Coombs G.H."/>
            <person name="Mottram J.C."/>
            <person name="Tachezy J."/>
            <person name="Fraser-Liggett C.M."/>
            <person name="Johnson P.J."/>
        </authorList>
    </citation>
    <scope>NUCLEOTIDE SEQUENCE [LARGE SCALE GENOMIC DNA]</scope>
    <source>
        <strain evidence="11">G3</strain>
    </source>
</reference>
<evidence type="ECO:0000256" key="4">
    <source>
        <dbReference type="ARBA" id="ARBA00022676"/>
    </source>
</evidence>
<keyword evidence="7 9" id="KW-1133">Transmembrane helix</keyword>
<dbReference type="RefSeq" id="XP_001325466.1">
    <property type="nucleotide sequence ID" value="XM_001325431.1"/>
</dbReference>
<feature type="transmembrane region" description="Helical" evidence="9">
    <location>
        <begin position="153"/>
        <end position="170"/>
    </location>
</feature>
<evidence type="ECO:0000256" key="1">
    <source>
        <dbReference type="ARBA" id="ARBA00004127"/>
    </source>
</evidence>
<feature type="transmembrane region" description="Helical" evidence="9">
    <location>
        <begin position="130"/>
        <end position="147"/>
    </location>
</feature>
<feature type="transmembrane region" description="Helical" evidence="9">
    <location>
        <begin position="43"/>
        <end position="61"/>
    </location>
</feature>
<keyword evidence="8 9" id="KW-0472">Membrane</keyword>
<dbReference type="GO" id="GO:0016020">
    <property type="term" value="C:membrane"/>
    <property type="evidence" value="ECO:0007669"/>
    <property type="project" value="InterPro"/>
</dbReference>
<dbReference type="Proteomes" id="UP000001542">
    <property type="component" value="Unassembled WGS sequence"/>
</dbReference>
<comment type="similarity">
    <text evidence="3">Belongs to the glycosyltransferase 39 family.</text>
</comment>
<comment type="subcellular location">
    <subcellularLocation>
        <location evidence="1">Endomembrane system</location>
        <topology evidence="1">Multi-pass membrane protein</topology>
    </subcellularLocation>
</comment>
<evidence type="ECO:0000256" key="3">
    <source>
        <dbReference type="ARBA" id="ARBA00007222"/>
    </source>
</evidence>
<feature type="domain" description="ArnT-like N-terminal" evidence="10">
    <location>
        <begin position="47"/>
        <end position="241"/>
    </location>
</feature>
<feature type="transmembrane region" description="Helical" evidence="9">
    <location>
        <begin position="432"/>
        <end position="457"/>
    </location>
</feature>
<reference evidence="11" key="1">
    <citation type="submission" date="2006-10" db="EMBL/GenBank/DDBJ databases">
        <authorList>
            <person name="Amadeo P."/>
            <person name="Zhao Q."/>
            <person name="Wortman J."/>
            <person name="Fraser-Liggett C."/>
            <person name="Carlton J."/>
        </authorList>
    </citation>
    <scope>NUCLEOTIDE SEQUENCE</scope>
    <source>
        <strain evidence="11">G3</strain>
    </source>
</reference>
<evidence type="ECO:0000256" key="2">
    <source>
        <dbReference type="ARBA" id="ARBA00004922"/>
    </source>
</evidence>
<protein>
    <submittedName>
        <fullName evidence="11">Dolichyl-phosphate-mannose-protein mannosyltransferase, putative</fullName>
    </submittedName>
</protein>
<dbReference type="PANTHER" id="PTHR10050:SF46">
    <property type="entry name" value="PROTEIN O-MANNOSYL-TRANSFERASE 2"/>
    <property type="match status" value="1"/>
</dbReference>
<evidence type="ECO:0000313" key="11">
    <source>
        <dbReference type="EMBL" id="EAY13243.1"/>
    </source>
</evidence>
<evidence type="ECO:0000256" key="8">
    <source>
        <dbReference type="ARBA" id="ARBA00023136"/>
    </source>
</evidence>
<dbReference type="STRING" id="5722.A2E229"/>
<dbReference type="SMR" id="A2E229"/>
<proteinExistence type="inferred from homology"/>
<dbReference type="eggNOG" id="KOG3359">
    <property type="taxonomic scope" value="Eukaryota"/>
</dbReference>
<feature type="transmembrane region" description="Helical" evidence="9">
    <location>
        <begin position="250"/>
        <end position="272"/>
    </location>
</feature>
<evidence type="ECO:0000313" key="12">
    <source>
        <dbReference type="Proteomes" id="UP000001542"/>
    </source>
</evidence>
<dbReference type="InParanoid" id="A2E229"/>
<gene>
    <name evidence="11" type="ORF">TVAG_463760</name>
</gene>
<feature type="transmembrane region" description="Helical" evidence="9">
    <location>
        <begin position="182"/>
        <end position="200"/>
    </location>
</feature>
<dbReference type="InterPro" id="IPR027005">
    <property type="entry name" value="PMT-like"/>
</dbReference>
<evidence type="ECO:0000256" key="9">
    <source>
        <dbReference type="SAM" id="Phobius"/>
    </source>
</evidence>
<feature type="transmembrane region" description="Helical" evidence="9">
    <location>
        <begin position="300"/>
        <end position="321"/>
    </location>
</feature>
<dbReference type="UniPathway" id="UPA00378"/>
<dbReference type="InterPro" id="IPR003342">
    <property type="entry name" value="ArnT-like_N"/>
</dbReference>